<dbReference type="InterPro" id="IPR030678">
    <property type="entry name" value="Peptide/Ni-bd"/>
</dbReference>
<dbReference type="PANTHER" id="PTHR30290">
    <property type="entry name" value="PERIPLASMIC BINDING COMPONENT OF ABC TRANSPORTER"/>
    <property type="match status" value="1"/>
</dbReference>
<evidence type="ECO:0000259" key="4">
    <source>
        <dbReference type="Pfam" id="PF00496"/>
    </source>
</evidence>
<dbReference type="Gene3D" id="3.10.105.10">
    <property type="entry name" value="Dipeptide-binding Protein, Domain 3"/>
    <property type="match status" value="1"/>
</dbReference>
<dbReference type="RefSeq" id="WP_089774983.1">
    <property type="nucleotide sequence ID" value="NZ_FNTX01000002.1"/>
</dbReference>
<dbReference type="AlphaFoldDB" id="A0A1H5N6D1"/>
<evidence type="ECO:0000256" key="2">
    <source>
        <dbReference type="ARBA" id="ARBA00022448"/>
    </source>
</evidence>
<dbReference type="GO" id="GO:1904680">
    <property type="term" value="F:peptide transmembrane transporter activity"/>
    <property type="evidence" value="ECO:0007669"/>
    <property type="project" value="TreeGrafter"/>
</dbReference>
<dbReference type="GO" id="GO:0042597">
    <property type="term" value="C:periplasmic space"/>
    <property type="evidence" value="ECO:0007669"/>
    <property type="project" value="UniProtKB-ARBA"/>
</dbReference>
<gene>
    <name evidence="5" type="ORF">SAMN04488554_3989</name>
</gene>
<dbReference type="SUPFAM" id="SSF53850">
    <property type="entry name" value="Periplasmic binding protein-like II"/>
    <property type="match status" value="1"/>
</dbReference>
<dbReference type="GO" id="GO:0015833">
    <property type="term" value="P:peptide transport"/>
    <property type="evidence" value="ECO:0007669"/>
    <property type="project" value="TreeGrafter"/>
</dbReference>
<feature type="domain" description="Solute-binding protein family 5" evidence="4">
    <location>
        <begin position="101"/>
        <end position="441"/>
    </location>
</feature>
<dbReference type="PANTHER" id="PTHR30290:SF9">
    <property type="entry name" value="OLIGOPEPTIDE-BINDING PROTEIN APPA"/>
    <property type="match status" value="1"/>
</dbReference>
<dbReference type="PIRSF" id="PIRSF002741">
    <property type="entry name" value="MppA"/>
    <property type="match status" value="1"/>
</dbReference>
<dbReference type="Pfam" id="PF00496">
    <property type="entry name" value="SBP_bac_5"/>
    <property type="match status" value="1"/>
</dbReference>
<dbReference type="EMBL" id="FNTX01000002">
    <property type="protein sequence ID" value="SEE97104.1"/>
    <property type="molecule type" value="Genomic_DNA"/>
</dbReference>
<dbReference type="InterPro" id="IPR039424">
    <property type="entry name" value="SBP_5"/>
</dbReference>
<keyword evidence="6" id="KW-1185">Reference proteome</keyword>
<dbReference type="Proteomes" id="UP000199220">
    <property type="component" value="Unassembled WGS sequence"/>
</dbReference>
<reference evidence="6" key="1">
    <citation type="submission" date="2016-10" db="EMBL/GenBank/DDBJ databases">
        <authorList>
            <person name="Varghese N."/>
            <person name="Submissions S."/>
        </authorList>
    </citation>
    <scope>NUCLEOTIDE SEQUENCE [LARGE SCALE GENOMIC DNA]</scope>
    <source>
        <strain evidence="6">DSM 21368</strain>
    </source>
</reference>
<comment type="similarity">
    <text evidence="1">Belongs to the bacterial solute-binding protein 5 family.</text>
</comment>
<keyword evidence="3" id="KW-0732">Signal</keyword>
<dbReference type="GO" id="GO:0043190">
    <property type="term" value="C:ATP-binding cassette (ABC) transporter complex"/>
    <property type="evidence" value="ECO:0007669"/>
    <property type="project" value="InterPro"/>
</dbReference>
<proteinExistence type="inferred from homology"/>
<protein>
    <submittedName>
        <fullName evidence="5">Peptide/nickel transport system substrate-binding protein</fullName>
    </submittedName>
</protein>
<dbReference type="InterPro" id="IPR000914">
    <property type="entry name" value="SBP_5_dom"/>
</dbReference>
<evidence type="ECO:0000313" key="6">
    <source>
        <dbReference type="Proteomes" id="UP000199220"/>
    </source>
</evidence>
<name>A0A1H5N6D1_9MICO</name>
<dbReference type="STRING" id="648782.SAMN04488554_3989"/>
<accession>A0A1H5N6D1</accession>
<keyword evidence="2" id="KW-0813">Transport</keyword>
<evidence type="ECO:0000313" key="5">
    <source>
        <dbReference type="EMBL" id="SEE97104.1"/>
    </source>
</evidence>
<evidence type="ECO:0000256" key="1">
    <source>
        <dbReference type="ARBA" id="ARBA00005695"/>
    </source>
</evidence>
<sequence>MKDTDIARPFGRTGTNRGLPRRRVLQAAAGIPLLAACSTEQGVEDPTAGGSNGGESRTLTLGMNGDVSSWDPAELPNAEITNIYRHAVYDTLLERSADGREVIGNLAKTWEYSEGNTLLTMELQDGVTFSDGESLDAEAVKLSFDRTAEKNSNLSAIESATVIDEHTIEFRLTEPSPTILDILTTKPSIVSPAALEDLTELAVNPVGSGPYLLDRDASTPEVSYTFVRNPDYWNAENSPYLFDEIVMNPMPDIAARLNALRSGQINAGGVDAASAPAIESAGLDLYRTPSMYFGLILGDRDGELLPPLADVRVRQAINHAIDRQGLVDSIIGGYGRPSSQMAGPSSPIPLYVEELDDRYPYDPDRARELLADAGYPDGFELELPSQGPVSAADPALVELLGAIGIDATLENIPPDRGVEVREGQFPMWVLQGQFGNLWTNEFPVDGVWNPFGSTTPELSEMMSAAGAAQSEEERTAAFQDVERFMVEEAWFAPFYHRETLYGADETVQVSTEYGESFPLLSHFQPAG</sequence>
<evidence type="ECO:0000256" key="3">
    <source>
        <dbReference type="ARBA" id="ARBA00022729"/>
    </source>
</evidence>
<dbReference type="OrthoDB" id="9803988at2"/>
<dbReference type="Gene3D" id="3.40.190.10">
    <property type="entry name" value="Periplasmic binding protein-like II"/>
    <property type="match status" value="1"/>
</dbReference>
<organism evidence="5 6">
    <name type="scientific">Ruania alba</name>
    <dbReference type="NCBI Taxonomy" id="648782"/>
    <lineage>
        <taxon>Bacteria</taxon>
        <taxon>Bacillati</taxon>
        <taxon>Actinomycetota</taxon>
        <taxon>Actinomycetes</taxon>
        <taxon>Micrococcales</taxon>
        <taxon>Ruaniaceae</taxon>
        <taxon>Ruania</taxon>
    </lineage>
</organism>